<feature type="domain" description="Auxiliary Activity family 9 catalytic" evidence="7">
    <location>
        <begin position="22"/>
        <end position="212"/>
    </location>
</feature>
<proteinExistence type="predicted"/>
<dbReference type="Proteomes" id="UP000244855">
    <property type="component" value="Unassembled WGS sequence"/>
</dbReference>
<dbReference type="GO" id="GO:0005576">
    <property type="term" value="C:extracellular region"/>
    <property type="evidence" value="ECO:0007669"/>
    <property type="project" value="UniProtKB-SubCell"/>
</dbReference>
<dbReference type="STRING" id="97972.A0A2V1DMR0"/>
<feature type="signal peptide" evidence="6">
    <location>
        <begin position="1"/>
        <end position="21"/>
    </location>
</feature>
<dbReference type="GO" id="GO:0030245">
    <property type="term" value="P:cellulose catabolic process"/>
    <property type="evidence" value="ECO:0007669"/>
    <property type="project" value="UniProtKB-UniRule"/>
</dbReference>
<comment type="subcellular location">
    <subcellularLocation>
        <location evidence="2 5">Secreted</location>
    </subcellularLocation>
</comment>
<dbReference type="CDD" id="cd21175">
    <property type="entry name" value="LPMO_AA9"/>
    <property type="match status" value="1"/>
</dbReference>
<evidence type="ECO:0000313" key="9">
    <source>
        <dbReference type="Proteomes" id="UP000244855"/>
    </source>
</evidence>
<dbReference type="OrthoDB" id="6038816at2759"/>
<name>A0A2V1DMR0_9PLEO</name>
<comment type="function">
    <text evidence="5">Lytic polysaccharide monooxygenase (LMPO) that depolymerizes crystalline and amorphous polysaccharides via the oxidation of scissile alpha- or beta-(1-4)-glycosidic bonds, yielding C1 and/or C4 oxidation products. Catalysis by LPMOs requires the reduction of the active-site copper from Cu(II) to Cu(I) by a reducing agent and H(2)O(2) or O(2) as a cosubstrate.</text>
</comment>
<dbReference type="PANTHER" id="PTHR33353:SF11">
    <property type="entry name" value="GLYCOSYLHYDROLASE FAMILY 61-7 PROTEIN"/>
    <property type="match status" value="1"/>
</dbReference>
<evidence type="ECO:0000256" key="2">
    <source>
        <dbReference type="ARBA" id="ARBA00004613"/>
    </source>
</evidence>
<sequence length="223" mass="23091">MKSILSTVALASALFLEAANGHYIFQKLTANGVQGGVYQNVRKNTNNNSPVTDLADKDLRCNVGGGSGAATTTVSAAAGSSLTFTADVAVYHQGPVAFYMTKVDSAAAADGSTPWFKIKEIGPTFSGGQATWDMSLSYSVTIPSCVPAGDYLVRIEQLGIHNPGSPPQFYISCAQVKVTGGGSKSFSGVSIPGHVKSTDPGYTANIYNNFNSYTVPGPAVSTC</sequence>
<comment type="cofactor">
    <cofactor evidence="1">
        <name>Cu(2+)</name>
        <dbReference type="ChEBI" id="CHEBI:29036"/>
    </cofactor>
</comment>
<keyword evidence="8" id="KW-0560">Oxidoreductase</keyword>
<accession>A0A2V1DMR0</accession>
<evidence type="ECO:0000256" key="5">
    <source>
        <dbReference type="RuleBase" id="RU368122"/>
    </source>
</evidence>
<feature type="chain" id="PRO_5015841734" description="AA9 family lytic polysaccharide monooxygenase" evidence="6">
    <location>
        <begin position="22"/>
        <end position="223"/>
    </location>
</feature>
<evidence type="ECO:0000313" key="8">
    <source>
        <dbReference type="EMBL" id="PVH98414.1"/>
    </source>
</evidence>
<keyword evidence="8" id="KW-0503">Monooxygenase</keyword>
<protein>
    <recommendedName>
        <fullName evidence="5">AA9 family lytic polysaccharide monooxygenase</fullName>
        <ecNumber evidence="5">1.14.99.56</ecNumber>
    </recommendedName>
    <alternativeName>
        <fullName evidence="5">Endo-beta-1,4-glucanase</fullName>
    </alternativeName>
    <alternativeName>
        <fullName evidence="5">Glycosyl hydrolase 61 family protein</fullName>
    </alternativeName>
</protein>
<keyword evidence="9" id="KW-1185">Reference proteome</keyword>
<keyword evidence="5" id="KW-0119">Carbohydrate metabolism</keyword>
<comment type="domain">
    <text evidence="5">Has a modular structure: an endo-beta-1,4-glucanase catalytic module at the N-terminus, a linker rich in serines and threonines, and a C-terminal carbohydrate-binding module (CBM).</text>
</comment>
<dbReference type="GO" id="GO:0004497">
    <property type="term" value="F:monooxygenase activity"/>
    <property type="evidence" value="ECO:0007669"/>
    <property type="project" value="UniProtKB-KW"/>
</dbReference>
<dbReference type="InterPro" id="IPR049892">
    <property type="entry name" value="AA9"/>
</dbReference>
<keyword evidence="4 5" id="KW-1015">Disulfide bond</keyword>
<evidence type="ECO:0000256" key="3">
    <source>
        <dbReference type="ARBA" id="ARBA00022525"/>
    </source>
</evidence>
<keyword evidence="5" id="KW-0624">Polysaccharide degradation</keyword>
<gene>
    <name evidence="8" type="ORF">DM02DRAFT_47761</name>
</gene>
<keyword evidence="5" id="KW-0136">Cellulose degradation</keyword>
<dbReference type="PANTHER" id="PTHR33353">
    <property type="entry name" value="PUTATIVE (AFU_ORTHOLOGUE AFUA_1G12560)-RELATED"/>
    <property type="match status" value="1"/>
</dbReference>
<evidence type="ECO:0000259" key="7">
    <source>
        <dbReference type="Pfam" id="PF03443"/>
    </source>
</evidence>
<dbReference type="EMBL" id="KZ805414">
    <property type="protein sequence ID" value="PVH98414.1"/>
    <property type="molecule type" value="Genomic_DNA"/>
</dbReference>
<dbReference type="Pfam" id="PF03443">
    <property type="entry name" value="AA9"/>
    <property type="match status" value="1"/>
</dbReference>
<dbReference type="GO" id="GO:0030248">
    <property type="term" value="F:cellulose binding"/>
    <property type="evidence" value="ECO:0007669"/>
    <property type="project" value="UniProtKB-UniRule"/>
</dbReference>
<dbReference type="Gene3D" id="2.70.50.70">
    <property type="match status" value="1"/>
</dbReference>
<keyword evidence="6" id="KW-0732">Signal</keyword>
<evidence type="ECO:0000256" key="6">
    <source>
        <dbReference type="SAM" id="SignalP"/>
    </source>
</evidence>
<evidence type="ECO:0000256" key="1">
    <source>
        <dbReference type="ARBA" id="ARBA00001973"/>
    </source>
</evidence>
<organism evidence="8 9">
    <name type="scientific">Periconia macrospinosa</name>
    <dbReference type="NCBI Taxonomy" id="97972"/>
    <lineage>
        <taxon>Eukaryota</taxon>
        <taxon>Fungi</taxon>
        <taxon>Dikarya</taxon>
        <taxon>Ascomycota</taxon>
        <taxon>Pezizomycotina</taxon>
        <taxon>Dothideomycetes</taxon>
        <taxon>Pleosporomycetidae</taxon>
        <taxon>Pleosporales</taxon>
        <taxon>Massarineae</taxon>
        <taxon>Periconiaceae</taxon>
        <taxon>Periconia</taxon>
    </lineage>
</organism>
<dbReference type="GO" id="GO:0008810">
    <property type="term" value="F:cellulase activity"/>
    <property type="evidence" value="ECO:0007669"/>
    <property type="project" value="UniProtKB-UniRule"/>
</dbReference>
<evidence type="ECO:0000256" key="4">
    <source>
        <dbReference type="ARBA" id="ARBA00023157"/>
    </source>
</evidence>
<dbReference type="InterPro" id="IPR005103">
    <property type="entry name" value="AA9_LPMO"/>
</dbReference>
<reference evidence="8 9" key="1">
    <citation type="journal article" date="2018" name="Sci. Rep.">
        <title>Comparative genomics provides insights into the lifestyle and reveals functional heterogeneity of dark septate endophytic fungi.</title>
        <authorList>
            <person name="Knapp D.G."/>
            <person name="Nemeth J.B."/>
            <person name="Barry K."/>
            <person name="Hainaut M."/>
            <person name="Henrissat B."/>
            <person name="Johnson J."/>
            <person name="Kuo A."/>
            <person name="Lim J.H.P."/>
            <person name="Lipzen A."/>
            <person name="Nolan M."/>
            <person name="Ohm R.A."/>
            <person name="Tamas L."/>
            <person name="Grigoriev I.V."/>
            <person name="Spatafora J.W."/>
            <person name="Nagy L.G."/>
            <person name="Kovacs G.M."/>
        </authorList>
    </citation>
    <scope>NUCLEOTIDE SEQUENCE [LARGE SCALE GENOMIC DNA]</scope>
    <source>
        <strain evidence="8 9">DSE2036</strain>
    </source>
</reference>
<dbReference type="AlphaFoldDB" id="A0A2V1DMR0"/>
<keyword evidence="3 5" id="KW-0964">Secreted</keyword>
<comment type="catalytic activity">
    <reaction evidence="5">
        <text>[(1-&gt;4)-beta-D-glucosyl]n+m + reduced acceptor + O2 = 4-dehydro-beta-D-glucosyl-[(1-&gt;4)-beta-D-glucosyl]n-1 + [(1-&gt;4)-beta-D-glucosyl]m + acceptor + H2O.</text>
        <dbReference type="EC" id="1.14.99.56"/>
    </reaction>
</comment>
<dbReference type="EC" id="1.14.99.56" evidence="5"/>